<feature type="region of interest" description="Disordered" evidence="1">
    <location>
        <begin position="16"/>
        <end position="138"/>
    </location>
</feature>
<reference evidence="2 3" key="1">
    <citation type="submission" date="2015-10" db="EMBL/GenBank/DDBJ databases">
        <title>Genome analyses suggest a sexual origin of heterokaryosis in a supposedly ancient asexual fungus.</title>
        <authorList>
            <person name="Ropars J."/>
            <person name="Sedzielewska K."/>
            <person name="Noel J."/>
            <person name="Charron P."/>
            <person name="Farinelli L."/>
            <person name="Marton T."/>
            <person name="Kruger M."/>
            <person name="Pelin A."/>
            <person name="Brachmann A."/>
            <person name="Corradi N."/>
        </authorList>
    </citation>
    <scope>NUCLEOTIDE SEQUENCE [LARGE SCALE GENOMIC DNA]</scope>
    <source>
        <strain evidence="2 3">A4</strain>
    </source>
</reference>
<evidence type="ECO:0000313" key="3">
    <source>
        <dbReference type="Proteomes" id="UP000234323"/>
    </source>
</evidence>
<organism evidence="2 3">
    <name type="scientific">Rhizophagus irregularis</name>
    <dbReference type="NCBI Taxonomy" id="588596"/>
    <lineage>
        <taxon>Eukaryota</taxon>
        <taxon>Fungi</taxon>
        <taxon>Fungi incertae sedis</taxon>
        <taxon>Mucoromycota</taxon>
        <taxon>Glomeromycotina</taxon>
        <taxon>Glomeromycetes</taxon>
        <taxon>Glomerales</taxon>
        <taxon>Glomeraceae</taxon>
        <taxon>Rhizophagus</taxon>
    </lineage>
</organism>
<feature type="compositionally biased region" description="Polar residues" evidence="1">
    <location>
        <begin position="52"/>
        <end position="62"/>
    </location>
</feature>
<dbReference type="VEuPathDB" id="FungiDB:FUN_020565"/>
<feature type="compositionally biased region" description="Basic residues" evidence="1">
    <location>
        <begin position="30"/>
        <end position="47"/>
    </location>
</feature>
<evidence type="ECO:0000313" key="2">
    <source>
        <dbReference type="EMBL" id="PKY40626.1"/>
    </source>
</evidence>
<feature type="compositionally biased region" description="Basic and acidic residues" evidence="1">
    <location>
        <begin position="16"/>
        <end position="29"/>
    </location>
</feature>
<proteinExistence type="predicted"/>
<evidence type="ECO:0000256" key="1">
    <source>
        <dbReference type="SAM" id="MobiDB-lite"/>
    </source>
</evidence>
<dbReference type="EMBL" id="LLXI01000110">
    <property type="protein sequence ID" value="PKY40626.1"/>
    <property type="molecule type" value="Genomic_DNA"/>
</dbReference>
<accession>A0A2I1G201</accession>
<dbReference type="VEuPathDB" id="FungiDB:RhiirFUN_000598"/>
<dbReference type="Proteomes" id="UP000234323">
    <property type="component" value="Unassembled WGS sequence"/>
</dbReference>
<dbReference type="AlphaFoldDB" id="A0A2I1G201"/>
<comment type="caution">
    <text evidence="2">The sequence shown here is derived from an EMBL/GenBank/DDBJ whole genome shotgun (WGS) entry which is preliminary data.</text>
</comment>
<name>A0A2I1G201_9GLOM</name>
<protein>
    <submittedName>
        <fullName evidence="2">Uncharacterized protein</fullName>
    </submittedName>
</protein>
<sequence length="138" mass="15399">MKKSYIPSEFLKILEKRHASTHSKSDKPKTIRKGRKTSSQAPKKKRKINADTRGTPSISTRKSVPRAAKSNIKSMAVISTSSDDDSEKSNDVSEASDIEMKDSESSNVNQSEQGHEGSEYDEMDIEPKIRRSGRKLTT</sequence>
<keyword evidence="3" id="KW-1185">Reference proteome</keyword>
<gene>
    <name evidence="2" type="ORF">RhiirA4_394936</name>
</gene>
<feature type="compositionally biased region" description="Polar residues" evidence="1">
    <location>
        <begin position="71"/>
        <end position="81"/>
    </location>
</feature>